<dbReference type="AlphaFoldDB" id="A0A511D7N1"/>
<accession>A0A511D7N1</accession>
<keyword evidence="3" id="KW-1185">Reference proteome</keyword>
<evidence type="ECO:0000259" key="1">
    <source>
        <dbReference type="PROSITE" id="PS51186"/>
    </source>
</evidence>
<feature type="domain" description="N-acetyltransferase" evidence="1">
    <location>
        <begin position="76"/>
        <end position="239"/>
    </location>
</feature>
<dbReference type="GO" id="GO:0016747">
    <property type="term" value="F:acyltransferase activity, transferring groups other than amino-acyl groups"/>
    <property type="evidence" value="ECO:0007669"/>
    <property type="project" value="InterPro"/>
</dbReference>
<reference evidence="2 3" key="1">
    <citation type="submission" date="2019-07" db="EMBL/GenBank/DDBJ databases">
        <title>Whole genome shotgun sequence of Pseudonocardia asaccharolytica NBRC 16224.</title>
        <authorList>
            <person name="Hosoyama A."/>
            <person name="Uohara A."/>
            <person name="Ohji S."/>
            <person name="Ichikawa N."/>
        </authorList>
    </citation>
    <scope>NUCLEOTIDE SEQUENCE [LARGE SCALE GENOMIC DNA]</scope>
    <source>
        <strain evidence="2 3">NBRC 16224</strain>
    </source>
</reference>
<organism evidence="2 3">
    <name type="scientific">Pseudonocardia asaccharolytica DSM 44247 = NBRC 16224</name>
    <dbReference type="NCBI Taxonomy" id="1123024"/>
    <lineage>
        <taxon>Bacteria</taxon>
        <taxon>Bacillati</taxon>
        <taxon>Actinomycetota</taxon>
        <taxon>Actinomycetes</taxon>
        <taxon>Pseudonocardiales</taxon>
        <taxon>Pseudonocardiaceae</taxon>
        <taxon>Pseudonocardia</taxon>
    </lineage>
</organism>
<dbReference type="STRING" id="1123024.GCA_000423625_04786"/>
<gene>
    <name evidence="2" type="ORF">PA7_42600</name>
</gene>
<dbReference type="Proteomes" id="UP000321328">
    <property type="component" value="Unassembled WGS sequence"/>
</dbReference>
<dbReference type="CDD" id="cd04301">
    <property type="entry name" value="NAT_SF"/>
    <property type="match status" value="1"/>
</dbReference>
<dbReference type="SUPFAM" id="SSF55729">
    <property type="entry name" value="Acyl-CoA N-acyltransferases (Nat)"/>
    <property type="match status" value="1"/>
</dbReference>
<sequence length="239" mass="25120">MREVDAAAVADWFAERPGKLMHAHITQTGIGRCRVDRWPGPSTVLAELPGNIAARGEPRPVPDLVGFVQAAPEWLPALREVDPGTAVWDRVVAVLPDAVDVPAPAHPVRRLGPDDAAALAGLDPSIGWVCGTWGGPAGVAASGMAWAAFDDDRPVSVACSFFVGSAQEDIGVVTDPHHRGRGLSTACAAALVGEIRSRGRRPTWTTSPDNAASLAIAARLGFTRVREDVLYAVHTPIPT</sequence>
<dbReference type="InterPro" id="IPR027365">
    <property type="entry name" value="GNAT_acetyltra_YdfB-like"/>
</dbReference>
<dbReference type="Pfam" id="PF12746">
    <property type="entry name" value="GNAT_acetyltran"/>
    <property type="match status" value="1"/>
</dbReference>
<dbReference type="EMBL" id="BJVI01000070">
    <property type="protein sequence ID" value="GEL20423.1"/>
    <property type="molecule type" value="Genomic_DNA"/>
</dbReference>
<dbReference type="InterPro" id="IPR016181">
    <property type="entry name" value="Acyl_CoA_acyltransferase"/>
</dbReference>
<proteinExistence type="predicted"/>
<dbReference type="RefSeq" id="WP_051233492.1">
    <property type="nucleotide sequence ID" value="NZ_AUII01000045.1"/>
</dbReference>
<protein>
    <recommendedName>
        <fullName evidence="1">N-acetyltransferase domain-containing protein</fullName>
    </recommendedName>
</protein>
<dbReference type="OrthoDB" id="3570754at2"/>
<comment type="caution">
    <text evidence="2">The sequence shown here is derived from an EMBL/GenBank/DDBJ whole genome shotgun (WGS) entry which is preliminary data.</text>
</comment>
<evidence type="ECO:0000313" key="2">
    <source>
        <dbReference type="EMBL" id="GEL20423.1"/>
    </source>
</evidence>
<dbReference type="Gene3D" id="3.40.630.30">
    <property type="match status" value="1"/>
</dbReference>
<name>A0A511D7N1_9PSEU</name>
<dbReference type="InterPro" id="IPR000182">
    <property type="entry name" value="GNAT_dom"/>
</dbReference>
<dbReference type="PROSITE" id="PS51186">
    <property type="entry name" value="GNAT"/>
    <property type="match status" value="1"/>
</dbReference>
<evidence type="ECO:0000313" key="3">
    <source>
        <dbReference type="Proteomes" id="UP000321328"/>
    </source>
</evidence>